<keyword evidence="5" id="KW-1185">Reference proteome</keyword>
<feature type="domain" description="EAL" evidence="2">
    <location>
        <begin position="764"/>
        <end position="1018"/>
    </location>
</feature>
<feature type="transmembrane region" description="Helical" evidence="1">
    <location>
        <begin position="70"/>
        <end position="88"/>
    </location>
</feature>
<proteinExistence type="predicted"/>
<keyword evidence="1" id="KW-0812">Transmembrane</keyword>
<feature type="transmembrane region" description="Helical" evidence="1">
    <location>
        <begin position="100"/>
        <end position="119"/>
    </location>
</feature>
<dbReference type="PANTHER" id="PTHR44757">
    <property type="entry name" value="DIGUANYLATE CYCLASE DGCP"/>
    <property type="match status" value="1"/>
</dbReference>
<dbReference type="SMART" id="SM00267">
    <property type="entry name" value="GGDEF"/>
    <property type="match status" value="1"/>
</dbReference>
<organism evidence="4 5">
    <name type="scientific">Acetobacterium fimetarium</name>
    <dbReference type="NCBI Taxonomy" id="52691"/>
    <lineage>
        <taxon>Bacteria</taxon>
        <taxon>Bacillati</taxon>
        <taxon>Bacillota</taxon>
        <taxon>Clostridia</taxon>
        <taxon>Eubacteriales</taxon>
        <taxon>Eubacteriaceae</taxon>
        <taxon>Acetobacterium</taxon>
    </lineage>
</organism>
<evidence type="ECO:0000313" key="4">
    <source>
        <dbReference type="EMBL" id="MBC3805222.1"/>
    </source>
</evidence>
<dbReference type="PROSITE" id="PS50887">
    <property type="entry name" value="GGDEF"/>
    <property type="match status" value="1"/>
</dbReference>
<dbReference type="NCBIfam" id="TIGR00254">
    <property type="entry name" value="GGDEF"/>
    <property type="match status" value="1"/>
</dbReference>
<dbReference type="Pfam" id="PF00563">
    <property type="entry name" value="EAL"/>
    <property type="match status" value="1"/>
</dbReference>
<dbReference type="Pfam" id="PF16927">
    <property type="entry name" value="HisKA_7TM"/>
    <property type="match status" value="1"/>
</dbReference>
<gene>
    <name evidence="4" type="ORF">GH808_12415</name>
</gene>
<evidence type="ECO:0000313" key="5">
    <source>
        <dbReference type="Proteomes" id="UP000603234"/>
    </source>
</evidence>
<comment type="caution">
    <text evidence="4">The sequence shown here is derived from an EMBL/GenBank/DDBJ whole genome shotgun (WGS) entry which is preliminary data.</text>
</comment>
<feature type="transmembrane region" description="Helical" evidence="1">
    <location>
        <begin position="151"/>
        <end position="168"/>
    </location>
</feature>
<feature type="transmembrane region" description="Helical" evidence="1">
    <location>
        <begin position="392"/>
        <end position="409"/>
    </location>
</feature>
<name>A0ABR6WX74_9FIRM</name>
<dbReference type="InterPro" id="IPR029787">
    <property type="entry name" value="Nucleotide_cyclase"/>
</dbReference>
<dbReference type="InterPro" id="IPR043128">
    <property type="entry name" value="Rev_trsase/Diguanyl_cyclase"/>
</dbReference>
<dbReference type="SUPFAM" id="SSF141868">
    <property type="entry name" value="EAL domain-like"/>
    <property type="match status" value="1"/>
</dbReference>
<keyword evidence="1" id="KW-0472">Membrane</keyword>
<feature type="transmembrane region" description="Helical" evidence="1">
    <location>
        <begin position="339"/>
        <end position="356"/>
    </location>
</feature>
<protein>
    <submittedName>
        <fullName evidence="4">EAL domain-containing protein</fullName>
    </submittedName>
</protein>
<dbReference type="EMBL" id="WJBC01000022">
    <property type="protein sequence ID" value="MBC3805222.1"/>
    <property type="molecule type" value="Genomic_DNA"/>
</dbReference>
<feature type="transmembrane region" description="Helical" evidence="1">
    <location>
        <begin position="180"/>
        <end position="197"/>
    </location>
</feature>
<dbReference type="InterPro" id="IPR001633">
    <property type="entry name" value="EAL_dom"/>
</dbReference>
<dbReference type="RefSeq" id="WP_186843108.1">
    <property type="nucleotide sequence ID" value="NZ_WJBC01000022.1"/>
</dbReference>
<keyword evidence="1" id="KW-1133">Transmembrane helix</keyword>
<dbReference type="InterPro" id="IPR000160">
    <property type="entry name" value="GGDEF_dom"/>
</dbReference>
<feature type="transmembrane region" description="Helical" evidence="1">
    <location>
        <begin position="316"/>
        <end position="333"/>
    </location>
</feature>
<feature type="transmembrane region" description="Helical" evidence="1">
    <location>
        <begin position="38"/>
        <end position="58"/>
    </location>
</feature>
<dbReference type="Gene3D" id="3.30.70.270">
    <property type="match status" value="1"/>
</dbReference>
<dbReference type="InterPro" id="IPR052155">
    <property type="entry name" value="Biofilm_reg_signaling"/>
</dbReference>
<reference evidence="4 5" key="1">
    <citation type="journal article" date="2020" name="mSystems">
        <title>Defining Genomic and Predicted Metabolic Features of the Acetobacterium Genus.</title>
        <authorList>
            <person name="Ross D.E."/>
            <person name="Marshall C.W."/>
            <person name="Gulliver D."/>
            <person name="May H.D."/>
            <person name="Norman R.S."/>
        </authorList>
    </citation>
    <scope>NUCLEOTIDE SEQUENCE [LARGE SCALE GENOMIC DNA]</scope>
    <source>
        <strain evidence="4 5">DSM 8238</strain>
    </source>
</reference>
<dbReference type="Gene3D" id="3.20.20.450">
    <property type="entry name" value="EAL domain"/>
    <property type="match status" value="1"/>
</dbReference>
<feature type="domain" description="GGDEF" evidence="3">
    <location>
        <begin position="625"/>
        <end position="755"/>
    </location>
</feature>
<dbReference type="InterPro" id="IPR031621">
    <property type="entry name" value="HisKA_7TM"/>
</dbReference>
<feature type="transmembrane region" description="Helical" evidence="1">
    <location>
        <begin position="6"/>
        <end position="26"/>
    </location>
</feature>
<dbReference type="PANTHER" id="PTHR44757:SF2">
    <property type="entry name" value="BIOFILM ARCHITECTURE MAINTENANCE PROTEIN MBAA"/>
    <property type="match status" value="1"/>
</dbReference>
<feature type="transmembrane region" description="Helical" evidence="1">
    <location>
        <begin position="287"/>
        <end position="304"/>
    </location>
</feature>
<accession>A0ABR6WX74</accession>
<evidence type="ECO:0000259" key="2">
    <source>
        <dbReference type="PROSITE" id="PS50883"/>
    </source>
</evidence>
<feature type="transmembrane region" description="Helical" evidence="1">
    <location>
        <begin position="257"/>
        <end position="275"/>
    </location>
</feature>
<dbReference type="CDD" id="cd01949">
    <property type="entry name" value="GGDEF"/>
    <property type="match status" value="1"/>
</dbReference>
<dbReference type="Proteomes" id="UP000603234">
    <property type="component" value="Unassembled WGS sequence"/>
</dbReference>
<evidence type="ECO:0000259" key="3">
    <source>
        <dbReference type="PROSITE" id="PS50887"/>
    </source>
</evidence>
<dbReference type="SMART" id="SM00052">
    <property type="entry name" value="EAL"/>
    <property type="match status" value="1"/>
</dbReference>
<dbReference type="CDD" id="cd01948">
    <property type="entry name" value="EAL"/>
    <property type="match status" value="1"/>
</dbReference>
<feature type="transmembrane region" description="Helical" evidence="1">
    <location>
        <begin position="363"/>
        <end position="386"/>
    </location>
</feature>
<dbReference type="SUPFAM" id="SSF55073">
    <property type="entry name" value="Nucleotide cyclase"/>
    <property type="match status" value="1"/>
</dbReference>
<dbReference type="PROSITE" id="PS50883">
    <property type="entry name" value="EAL"/>
    <property type="match status" value="1"/>
</dbReference>
<feature type="transmembrane region" description="Helical" evidence="1">
    <location>
        <begin position="209"/>
        <end position="228"/>
    </location>
</feature>
<dbReference type="InterPro" id="IPR035919">
    <property type="entry name" value="EAL_sf"/>
</dbReference>
<sequence length="1023" mass="115389">MDQALSISFIYFPTTAFCFFTGLLVLGNDHRSRLLQIFFISCLSLALWSFTMGLSIAAPDLSTCMFWRRLGAFGWGPYFALILHLFILMTNNGHWLKRKFSLLLLYLPAIYSVLVYGVLTDLAESTFDLVQTPMGWINIAGSTFWDYLYTAYYLSYSLLAIVIVYRWGRQAVRQEDRKSAQILIPAFVGVLLLGSLTEIVLNNLLEVKVLQLAPILMTIPIGLSFYCLKRYGFMKPIQNEGLSDAQGNISVATRMRLYQYLALGFFFSGFVSFVMTYFTGRKSLEEIFVFGGFLFLCGVLLLSFQYLKLTSNVRDWLSGGVMGSAILVTNLSYSTADPLTGWMLPVALILITVLFGQKRLLASVGVATLISLVVVAVRATTVVVYFNWVDHLIRLIVLAVVLFFAFYINRTFNRVIQENQEKTGQQKLLSEINALFLKVSEQNVEKKMETMLGLCGDQFAAQHVLLLIVHEDGPHEGYQWFLEPQREALLKPLVYRYFELMPVSELFAMMPEQFRVIKNLPSSESAGTAALPTQWGITAQMIQPLGDAQEGFRGFLWFARFDREAVWKNDYQEFMTILNHSIIEIDRKLMVEKAITYQANYDGITGLMNRAYFTDRLNQAVSADLDIAVIFIDVDGFKTINDTFGHDVGDQILMVIGQRITNVLDKADFSARFGGDEFAVAVHQGKRLTTTIDKIQQEFLEPIRLNSRKLFLTLSIGIAQAPEDGERAEELMKHADLAMYHAKENGKNKAVFCSSELKAAQNRETALSNDLYQAIEQGQLSLHYQPQVDGRTGEIVGLEALARWDHPQLGLISPGVFIPIAEKNGLINELGDWVLREACRQNKAWEMMGLGPMRISVNFSMVQFMAAGIVPRIAAVIQEFDLKPKTLVVEITESINVYDFTQIDQTVQDLKKLGVAISIDDFGTEYSSLDRLKNLPVDEIKIDKRFIDGLPKDVSSIGIIRAIIALAEIFDLELVAEGVETEEQLEFLLAAGCRVIQGYYFYPPLSAEAVGDLLRTIHEQRRV</sequence>
<evidence type="ECO:0000256" key="1">
    <source>
        <dbReference type="SAM" id="Phobius"/>
    </source>
</evidence>
<dbReference type="Pfam" id="PF00990">
    <property type="entry name" value="GGDEF"/>
    <property type="match status" value="1"/>
</dbReference>